<evidence type="ECO:0000313" key="2">
    <source>
        <dbReference type="Proteomes" id="UP000315540"/>
    </source>
</evidence>
<organism evidence="1 2">
    <name type="scientific">Aquimarina algicola</name>
    <dbReference type="NCBI Taxonomy" id="2589995"/>
    <lineage>
        <taxon>Bacteria</taxon>
        <taxon>Pseudomonadati</taxon>
        <taxon>Bacteroidota</taxon>
        <taxon>Flavobacteriia</taxon>
        <taxon>Flavobacteriales</taxon>
        <taxon>Flavobacteriaceae</taxon>
        <taxon>Aquimarina</taxon>
    </lineage>
</organism>
<dbReference type="EMBL" id="VFWZ01000008">
    <property type="protein sequence ID" value="TPN82947.1"/>
    <property type="molecule type" value="Genomic_DNA"/>
</dbReference>
<name>A0A504IWU3_9FLAO</name>
<accession>A0A504IWU3</accession>
<keyword evidence="2" id="KW-1185">Reference proteome</keyword>
<comment type="caution">
    <text evidence="1">The sequence shown here is derived from an EMBL/GenBank/DDBJ whole genome shotgun (WGS) entry which is preliminary data.</text>
</comment>
<gene>
    <name evidence="1" type="ORF">FHK87_21210</name>
</gene>
<reference evidence="1 2" key="1">
    <citation type="submission" date="2019-06" db="EMBL/GenBank/DDBJ databases">
        <authorList>
            <person name="Meng X."/>
        </authorList>
    </citation>
    <scope>NUCLEOTIDE SEQUENCE [LARGE SCALE GENOMIC DNA]</scope>
    <source>
        <strain evidence="1 2">M625</strain>
    </source>
</reference>
<protein>
    <submittedName>
        <fullName evidence="1">Uncharacterized protein</fullName>
    </submittedName>
</protein>
<dbReference type="RefSeq" id="WP_140596438.1">
    <property type="nucleotide sequence ID" value="NZ_VFWZ01000008.1"/>
</dbReference>
<proteinExistence type="predicted"/>
<evidence type="ECO:0000313" key="1">
    <source>
        <dbReference type="EMBL" id="TPN82947.1"/>
    </source>
</evidence>
<sequence>METMKKSSRAQFLEIVNAHLSLRDQAKKFDPAMVKVATGIKEGRLQLADAAYYSIKFAGNKANIDMFETQDAKETGITNVTQAKLQKDRLFLCNRIILLAAEIEGDLPGSDSELKRLIKQTNFDSIKKVGGLQNGVFSLIANKKIIIDERPMQEFATDGNTTINLGTYFLESPRFIRDDEEFEFNIELGDDAPDNALIKVVLAGTVTVPA</sequence>
<dbReference type="Proteomes" id="UP000315540">
    <property type="component" value="Unassembled WGS sequence"/>
</dbReference>
<dbReference type="AlphaFoldDB" id="A0A504IWU3"/>
<dbReference type="OrthoDB" id="1159810at2"/>